<name>A0A384ZW11_9CAUD</name>
<dbReference type="Proteomes" id="UP000263742">
    <property type="component" value="Segment"/>
</dbReference>
<proteinExistence type="predicted"/>
<evidence type="ECO:0000313" key="2">
    <source>
        <dbReference type="Proteomes" id="UP000263742"/>
    </source>
</evidence>
<gene>
    <name evidence="1" type="ORF">JA13_027</name>
</gene>
<accession>A0A384ZW11</accession>
<sequence>MPIMRNWFHFAAVHRDNIRDVRIQFESESETDHNEMYQHKIGSPVVLGINQGDKNISHFIDATILAVRFSERVCYDIAVPIGNSGVMAVMKMISGSNLRSPETAYEPEPAPIENKVNLSIVPKELVEVEDLSPVACERFPETYFGEQVSDMPPRKHCVKVKSLKISGTMQSEENHFQIGDEVIIPNSPNSMRGLIYAINVSQHFSYDIAVPTRDGYYAIHRDIDAEYIEANPAKEE</sequence>
<protein>
    <submittedName>
        <fullName evidence="1">Uncharacterized protein</fullName>
    </submittedName>
</protein>
<dbReference type="EMBL" id="MH460460">
    <property type="protein sequence ID" value="AXG66430.1"/>
    <property type="molecule type" value="Genomic_DNA"/>
</dbReference>
<organism evidence="1 2">
    <name type="scientific">Dickeya phage vB_DsoM_JA13</name>
    <dbReference type="NCBI Taxonomy" id="2283030"/>
    <lineage>
        <taxon>Viruses</taxon>
        <taxon>Duplodnaviria</taxon>
        <taxon>Heunggongvirae</taxon>
        <taxon>Uroviricota</taxon>
        <taxon>Caudoviricetes</taxon>
        <taxon>Salmondvirus</taxon>
        <taxon>Salmondvirus JA11</taxon>
    </lineage>
</organism>
<reference evidence="1 2" key="1">
    <citation type="journal article" date="2018" name="Front. Microbiol.">
        <title>Jumbo Bacteriophages Are Represented Within an Increasing Diversity of Environmental Viruses Infecting the Emerging Phytopathogen, Dickeya solani.</title>
        <authorList>
            <person name="Day A.W."/>
            <person name="Ahn J."/>
            <person name="Salmond G.P.C."/>
        </authorList>
    </citation>
    <scope>NUCLEOTIDE SEQUENCE [LARGE SCALE GENOMIC DNA]</scope>
</reference>
<evidence type="ECO:0000313" key="1">
    <source>
        <dbReference type="EMBL" id="AXG66430.1"/>
    </source>
</evidence>